<evidence type="ECO:0000313" key="1">
    <source>
        <dbReference type="EMBL" id="RDE05221.1"/>
    </source>
</evidence>
<sequence>MSRFHSATSTTLDELQLLSDLHAALDAADTLGLSLVGMRLEQAIAAIGEDQRSPSPSDEAT</sequence>
<protein>
    <submittedName>
        <fullName evidence="1">Uncharacterized protein</fullName>
    </submittedName>
</protein>
<dbReference type="EMBL" id="QQNB01000002">
    <property type="protein sequence ID" value="RDE05221.1"/>
    <property type="molecule type" value="Genomic_DNA"/>
</dbReference>
<keyword evidence="2" id="KW-1185">Reference proteome</keyword>
<dbReference type="AlphaFoldDB" id="A0A369VZH0"/>
<gene>
    <name evidence="1" type="ORF">DVW87_08075</name>
</gene>
<accession>A0A369VZH0</accession>
<name>A0A369VZH0_9SPHN</name>
<organism evidence="1 2">
    <name type="scientific">Sphingomonas aracearum</name>
    <dbReference type="NCBI Taxonomy" id="2283317"/>
    <lineage>
        <taxon>Bacteria</taxon>
        <taxon>Pseudomonadati</taxon>
        <taxon>Pseudomonadota</taxon>
        <taxon>Alphaproteobacteria</taxon>
        <taxon>Sphingomonadales</taxon>
        <taxon>Sphingomonadaceae</taxon>
        <taxon>Sphingomonas</taxon>
    </lineage>
</organism>
<evidence type="ECO:0000313" key="2">
    <source>
        <dbReference type="Proteomes" id="UP000253918"/>
    </source>
</evidence>
<reference evidence="1 2" key="1">
    <citation type="submission" date="2018-07" db="EMBL/GenBank/DDBJ databases">
        <title>a novel species of Sphingomonas isolated from the rhizosphere soil of Araceae plant.</title>
        <authorList>
            <person name="Zhiyong W."/>
            <person name="Qinglan Z."/>
            <person name="Zhiwei F."/>
            <person name="Ding X."/>
            <person name="Gejiao W."/>
            <person name="Shixue Z."/>
        </authorList>
    </citation>
    <scope>NUCLEOTIDE SEQUENCE [LARGE SCALE GENOMIC DNA]</scope>
    <source>
        <strain evidence="1 2">WZY 27</strain>
    </source>
</reference>
<dbReference type="Proteomes" id="UP000253918">
    <property type="component" value="Unassembled WGS sequence"/>
</dbReference>
<comment type="caution">
    <text evidence="1">The sequence shown here is derived from an EMBL/GenBank/DDBJ whole genome shotgun (WGS) entry which is preliminary data.</text>
</comment>
<dbReference type="RefSeq" id="WP_114687292.1">
    <property type="nucleotide sequence ID" value="NZ_QQNB01000002.1"/>
</dbReference>
<proteinExistence type="predicted"/>